<dbReference type="Proteomes" id="UP001652583">
    <property type="component" value="Chromosome B2"/>
</dbReference>
<accession>A0ABM3Q2U6</accession>
<feature type="compositionally biased region" description="Pro residues" evidence="1">
    <location>
        <begin position="10"/>
        <end position="21"/>
    </location>
</feature>
<name>A0ABM3Q2U6_ACIJB</name>
<protein>
    <submittedName>
        <fullName evidence="3">Serine/arginine repetitive matrix protein 3-like</fullName>
    </submittedName>
</protein>
<gene>
    <name evidence="3" type="primary">LOC128315528</name>
</gene>
<reference evidence="3" key="1">
    <citation type="submission" date="2025-08" db="UniProtKB">
        <authorList>
            <consortium name="RefSeq"/>
        </authorList>
    </citation>
    <scope>IDENTIFICATION</scope>
    <source>
        <tissue evidence="3">Blood</tissue>
    </source>
</reference>
<dbReference type="RefSeq" id="XP_053078261.1">
    <property type="nucleotide sequence ID" value="XM_053222286.1"/>
</dbReference>
<sequence length="281" mass="30026">MPWLHPCFITPPPFPSPPLRPFSPNTHRRSLIVFQARLRDQDPRKPRKPRTCRPDSSPRGPQRRRRRFCAASSHLDNSPSRGSPGGAARSLRLWQGRRGAVEGSVVGGLAHWGEGRGSAAAGRGADPAALRAAATAAAARDRGARTPPPGPRPAPARLAPQRRAQRSRGRRREAGSAPRALLPPPKPARGERRASARRAAAALGAWGEPARGAAGAKLRGQMPDGAAALRGCRCCPCGPRARLRGRRCPRRGVCTERVKDTGSSSPEPPSPRQVCLSFPAI</sequence>
<keyword evidence="2" id="KW-1185">Reference proteome</keyword>
<feature type="compositionally biased region" description="Low complexity" evidence="1">
    <location>
        <begin position="197"/>
        <end position="208"/>
    </location>
</feature>
<evidence type="ECO:0000256" key="1">
    <source>
        <dbReference type="SAM" id="MobiDB-lite"/>
    </source>
</evidence>
<dbReference type="GeneID" id="128315528"/>
<evidence type="ECO:0000313" key="2">
    <source>
        <dbReference type="Proteomes" id="UP001652583"/>
    </source>
</evidence>
<feature type="region of interest" description="Disordered" evidence="1">
    <location>
        <begin position="131"/>
        <end position="208"/>
    </location>
</feature>
<feature type="region of interest" description="Disordered" evidence="1">
    <location>
        <begin position="10"/>
        <end position="91"/>
    </location>
</feature>
<proteinExistence type="predicted"/>
<organism evidence="2 3">
    <name type="scientific">Acinonyx jubatus</name>
    <name type="common">Cheetah</name>
    <dbReference type="NCBI Taxonomy" id="32536"/>
    <lineage>
        <taxon>Eukaryota</taxon>
        <taxon>Metazoa</taxon>
        <taxon>Chordata</taxon>
        <taxon>Craniata</taxon>
        <taxon>Vertebrata</taxon>
        <taxon>Euteleostomi</taxon>
        <taxon>Mammalia</taxon>
        <taxon>Eutheria</taxon>
        <taxon>Laurasiatheria</taxon>
        <taxon>Carnivora</taxon>
        <taxon>Feliformia</taxon>
        <taxon>Felidae</taxon>
        <taxon>Felinae</taxon>
        <taxon>Acinonyx</taxon>
    </lineage>
</organism>
<feature type="region of interest" description="Disordered" evidence="1">
    <location>
        <begin position="256"/>
        <end position="281"/>
    </location>
</feature>
<evidence type="ECO:0000313" key="3">
    <source>
        <dbReference type="RefSeq" id="XP_053078261.1"/>
    </source>
</evidence>